<dbReference type="Pfam" id="PF01535">
    <property type="entry name" value="PPR"/>
    <property type="match status" value="5"/>
</dbReference>
<dbReference type="InterPro" id="IPR046960">
    <property type="entry name" value="PPR_At4g14850-like_plant"/>
</dbReference>
<dbReference type="InterPro" id="IPR011990">
    <property type="entry name" value="TPR-like_helical_dom_sf"/>
</dbReference>
<dbReference type="GO" id="GO:0003729">
    <property type="term" value="F:mRNA binding"/>
    <property type="evidence" value="ECO:0007669"/>
    <property type="project" value="UniProtKB-ARBA"/>
</dbReference>
<dbReference type="FunFam" id="1.25.40.10:FF:000381">
    <property type="entry name" value="Pentatricopeptide repeat-containing protein"/>
    <property type="match status" value="1"/>
</dbReference>
<evidence type="ECO:0000313" key="4">
    <source>
        <dbReference type="Proteomes" id="UP000283530"/>
    </source>
</evidence>
<organism evidence="3 4">
    <name type="scientific">Cinnamomum micranthum f. kanehirae</name>
    <dbReference type="NCBI Taxonomy" id="337451"/>
    <lineage>
        <taxon>Eukaryota</taxon>
        <taxon>Viridiplantae</taxon>
        <taxon>Streptophyta</taxon>
        <taxon>Embryophyta</taxon>
        <taxon>Tracheophyta</taxon>
        <taxon>Spermatophyta</taxon>
        <taxon>Magnoliopsida</taxon>
        <taxon>Magnoliidae</taxon>
        <taxon>Laurales</taxon>
        <taxon>Lauraceae</taxon>
        <taxon>Cinnamomum</taxon>
    </lineage>
</organism>
<reference evidence="3 4" key="1">
    <citation type="journal article" date="2019" name="Nat. Plants">
        <title>Stout camphor tree genome fills gaps in understanding of flowering plant genome evolution.</title>
        <authorList>
            <person name="Chaw S.M."/>
            <person name="Liu Y.C."/>
            <person name="Wu Y.W."/>
            <person name="Wang H.Y."/>
            <person name="Lin C.I."/>
            <person name="Wu C.S."/>
            <person name="Ke H.M."/>
            <person name="Chang L.Y."/>
            <person name="Hsu C.Y."/>
            <person name="Yang H.T."/>
            <person name="Sudianto E."/>
            <person name="Hsu M.H."/>
            <person name="Wu K.P."/>
            <person name="Wang L.N."/>
            <person name="Leebens-Mack J.H."/>
            <person name="Tsai I.J."/>
        </authorList>
    </citation>
    <scope>NUCLEOTIDE SEQUENCE [LARGE SCALE GENOMIC DNA]</scope>
    <source>
        <strain evidence="4">cv. Chaw 1501</strain>
        <tissue evidence="3">Young leaves</tissue>
    </source>
</reference>
<evidence type="ECO:0000256" key="1">
    <source>
        <dbReference type="ARBA" id="ARBA00022737"/>
    </source>
</evidence>
<keyword evidence="1" id="KW-0677">Repeat</keyword>
<dbReference type="PANTHER" id="PTHR47926">
    <property type="entry name" value="PENTATRICOPEPTIDE REPEAT-CONTAINING PROTEIN"/>
    <property type="match status" value="1"/>
</dbReference>
<feature type="repeat" description="PPR" evidence="2">
    <location>
        <begin position="723"/>
        <end position="757"/>
    </location>
</feature>
<dbReference type="PANTHER" id="PTHR47926:SF544">
    <property type="entry name" value="PENTACOTRIPEPTIDE-REPEAT REGION OF PRORP DOMAIN-CONTAINING PROTEIN"/>
    <property type="match status" value="1"/>
</dbReference>
<accession>A0A3S4PGE1</accession>
<feature type="repeat" description="PPR" evidence="2">
    <location>
        <begin position="793"/>
        <end position="823"/>
    </location>
</feature>
<dbReference type="InterPro" id="IPR046848">
    <property type="entry name" value="E_motif"/>
</dbReference>
<dbReference type="OrthoDB" id="1902039at2759"/>
<feature type="repeat" description="PPR" evidence="2">
    <location>
        <begin position="524"/>
        <end position="558"/>
    </location>
</feature>
<dbReference type="InterPro" id="IPR002885">
    <property type="entry name" value="PPR_rpt"/>
</dbReference>
<dbReference type="PROSITE" id="PS51375">
    <property type="entry name" value="PPR"/>
    <property type="match status" value="8"/>
</dbReference>
<feature type="repeat" description="PPR" evidence="2">
    <location>
        <begin position="222"/>
        <end position="256"/>
    </location>
</feature>
<keyword evidence="4" id="KW-1185">Reference proteome</keyword>
<dbReference type="Gene3D" id="1.25.40.10">
    <property type="entry name" value="Tetratricopeptide repeat domain"/>
    <property type="match status" value="8"/>
</dbReference>
<dbReference type="Proteomes" id="UP000283530">
    <property type="component" value="Unassembled WGS sequence"/>
</dbReference>
<dbReference type="STRING" id="337451.A0A3S4PGE1"/>
<sequence length="1007" mass="112067">MSKNSPLSPLISSSLPHFMARHCLRLCNRLSSTLHLPSPAKERTPRSVPQHPINRYEFIHLLQLLHRCENVKTLKQIHALLIVHNLLKDESLFTELFRICFDLGVSGYALRVCNNVEKPPSLSLQNSIIRCLSDHGYYSDLLMLYGESQKSGCGSDNFTFPFVIKACVALSLLRTGKEVHSAVLRTGFGRNTVVLTALVDMYAKTGHMETSRSVFDDISKRDLVSWNALLSGYSMNGQDEEAIEVFRKIRMMGLKPNVSTFFSIIPVCTRRGLAIGKLIHGYAVKCGISLDESFVPAIMSMYAGFEDVSSAKVLFDLLPEKNVVAWNAMISACTQNRKFDEAFEAFWLMRQANVRPNVVTLVSVLPFCANLISIRYGESVHACGIKQGFDHQISIATALVSMYTKFGDLDSAESIFYEMPEKNLLTWNSIISGYVQNGLCDVGLAACREMQLQGVVPDSVSMVSVLSACAQLGDLLLGKSAHAFSIRKGFDSSLNLLNALMAVYSDCDKFSTSLKLFHTMSVRNVISWNTLISACVQKRDSAVAVAFLHQMQQEDVKFDLITMISILPIFCKVEDLVQGMSIHAHAIKVAYNTDVSFVNALTSMYVNCGDLEAGHLLFDNMPLRSVVSWNALITGYRNHNLFKEVMVLFHQMKLEDEKPNSVTLLNILPICETQLQGKSIHGYAVRTGCISETSLLTSLICMYDRFENVNSCCILFYTAHRRNIVVWNAMMSVFVRSKRAENAVISFSEMLGMEIEPDSVTILTLISACVQLGSLEIAKCITAYLIQKGFEMDIFISNALIDMYAKCGNISSAKKVFDGMDEKDCVSWSVMINGYGMHGDGDAALALFSQMKHTGLKPDDITFIGVLSACSHAGLVDHGRKLFNCMIEEHHILPRIEHYACMVDLLGRTGHLFEAYDLVKRMPIRPSASVLESLLGACTIHGNIELGEEVGRLLFELDPDNSRSYVMLSNLYRVAGRWRDANRLRSDMVGRGLTKVPGFSTIEVNSS</sequence>
<feature type="repeat" description="PPR" evidence="2">
    <location>
        <begin position="824"/>
        <end position="858"/>
    </location>
</feature>
<dbReference type="FunFam" id="1.25.40.10:FF:000090">
    <property type="entry name" value="Pentatricopeptide repeat-containing protein, chloroplastic"/>
    <property type="match status" value="1"/>
</dbReference>
<dbReference type="EMBL" id="QPKB01000008">
    <property type="protein sequence ID" value="RWR90079.1"/>
    <property type="molecule type" value="Genomic_DNA"/>
</dbReference>
<dbReference type="FunFam" id="1.25.40.10:FF:000682">
    <property type="entry name" value="Pentatricopeptide repeat-containing protein At3g16610"/>
    <property type="match status" value="1"/>
</dbReference>
<comment type="caution">
    <text evidence="3">The sequence shown here is derived from an EMBL/GenBank/DDBJ whole genome shotgun (WGS) entry which is preliminary data.</text>
</comment>
<dbReference type="AlphaFoldDB" id="A0A3S4PGE1"/>
<feature type="repeat" description="PPR" evidence="2">
    <location>
        <begin position="322"/>
        <end position="356"/>
    </location>
</feature>
<gene>
    <name evidence="3" type="ORF">CKAN_01915900</name>
</gene>
<feature type="repeat" description="PPR" evidence="2">
    <location>
        <begin position="423"/>
        <end position="457"/>
    </location>
</feature>
<dbReference type="FunFam" id="1.25.40.10:FF:000073">
    <property type="entry name" value="Pentatricopeptide repeat-containing protein chloroplastic"/>
    <property type="match status" value="1"/>
</dbReference>
<name>A0A3S4PGE1_9MAGN</name>
<dbReference type="Pfam" id="PF20431">
    <property type="entry name" value="E_motif"/>
    <property type="match status" value="1"/>
</dbReference>
<dbReference type="Pfam" id="PF13041">
    <property type="entry name" value="PPR_2"/>
    <property type="match status" value="5"/>
</dbReference>
<protein>
    <submittedName>
        <fullName evidence="3">Pentatricopeptide repeat</fullName>
    </submittedName>
</protein>
<evidence type="ECO:0000313" key="3">
    <source>
        <dbReference type="EMBL" id="RWR90079.1"/>
    </source>
</evidence>
<evidence type="ECO:0000256" key="2">
    <source>
        <dbReference type="PROSITE-ProRule" id="PRU00708"/>
    </source>
</evidence>
<feature type="repeat" description="PPR" evidence="2">
    <location>
        <begin position="625"/>
        <end position="659"/>
    </location>
</feature>
<dbReference type="NCBIfam" id="TIGR00756">
    <property type="entry name" value="PPR"/>
    <property type="match status" value="7"/>
</dbReference>
<dbReference type="GO" id="GO:0009451">
    <property type="term" value="P:RNA modification"/>
    <property type="evidence" value="ECO:0007669"/>
    <property type="project" value="InterPro"/>
</dbReference>
<proteinExistence type="predicted"/>